<evidence type="ECO:0000313" key="2">
    <source>
        <dbReference type="Proteomes" id="UP001304847"/>
    </source>
</evidence>
<name>A0ABU5WD41_AERCA</name>
<dbReference type="Proteomes" id="UP001304847">
    <property type="component" value="Unassembled WGS sequence"/>
</dbReference>
<accession>A0ABU5WD41</accession>
<evidence type="ECO:0000313" key="1">
    <source>
        <dbReference type="EMBL" id="MEA9438355.1"/>
    </source>
</evidence>
<protein>
    <submittedName>
        <fullName evidence="1">IS1595 family transposase</fullName>
    </submittedName>
</protein>
<organism evidence="1 2">
    <name type="scientific">Aeromonas caviae</name>
    <name type="common">Aeromonas punctata</name>
    <dbReference type="NCBI Taxonomy" id="648"/>
    <lineage>
        <taxon>Bacteria</taxon>
        <taxon>Pseudomonadati</taxon>
        <taxon>Pseudomonadota</taxon>
        <taxon>Gammaproteobacteria</taxon>
        <taxon>Aeromonadales</taxon>
        <taxon>Aeromonadaceae</taxon>
        <taxon>Aeromonas</taxon>
    </lineage>
</organism>
<proteinExistence type="predicted"/>
<sequence>GAKHLPRHLAEYCFRFNHRFDLNSMLVELGHAVVASPPMPYRLLKLAEGHG</sequence>
<feature type="non-terminal residue" evidence="1">
    <location>
        <position position="1"/>
    </location>
</feature>
<comment type="caution">
    <text evidence="1">The sequence shown here is derived from an EMBL/GenBank/DDBJ whole genome shotgun (WGS) entry which is preliminary data.</text>
</comment>
<reference evidence="1 2" key="1">
    <citation type="submission" date="2023-12" db="EMBL/GenBank/DDBJ databases">
        <title>Characterization of antibiotic resistance in Aeromonas spp. in hospital effluent.</title>
        <authorList>
            <person name="Negoseki B.R.S."/>
            <person name="Krul D."/>
            <person name="Siqueira A.C."/>
            <person name="Almeida M."/>
            <person name="Mesa D."/>
            <person name="Conte D."/>
            <person name="Dalla-Costa L.M."/>
        </authorList>
    </citation>
    <scope>NUCLEOTIDE SEQUENCE [LARGE SCALE GENOMIC DNA]</scope>
    <source>
        <strain evidence="1 2">36v</strain>
    </source>
</reference>
<keyword evidence="2" id="KW-1185">Reference proteome</keyword>
<gene>
    <name evidence="1" type="ORF">VCX44_21750</name>
</gene>
<dbReference type="EMBL" id="JAYGOJ010000197">
    <property type="protein sequence ID" value="MEA9438355.1"/>
    <property type="molecule type" value="Genomic_DNA"/>
</dbReference>